<dbReference type="Proteomes" id="UP000002705">
    <property type="component" value="Chromosome 3"/>
</dbReference>
<keyword evidence="1" id="KW-0805">Transcription regulation</keyword>
<dbReference type="GO" id="GO:0003700">
    <property type="term" value="F:DNA-binding transcription factor activity"/>
    <property type="evidence" value="ECO:0007669"/>
    <property type="project" value="InterPro"/>
</dbReference>
<dbReference type="GO" id="GO:0043565">
    <property type="term" value="F:sequence-specific DNA binding"/>
    <property type="evidence" value="ECO:0007669"/>
    <property type="project" value="InterPro"/>
</dbReference>
<dbReference type="InterPro" id="IPR052158">
    <property type="entry name" value="INH-QAR"/>
</dbReference>
<dbReference type="PROSITE" id="PS01124">
    <property type="entry name" value="HTH_ARAC_FAMILY_2"/>
    <property type="match status" value="1"/>
</dbReference>
<dbReference type="PANTHER" id="PTHR43130:SF3">
    <property type="entry name" value="HTH-TYPE TRANSCRIPTIONAL REGULATOR RV1931C"/>
    <property type="match status" value="1"/>
</dbReference>
<dbReference type="InterPro" id="IPR009057">
    <property type="entry name" value="Homeodomain-like_sf"/>
</dbReference>
<evidence type="ECO:0000256" key="1">
    <source>
        <dbReference type="ARBA" id="ARBA00023015"/>
    </source>
</evidence>
<accession>Q39PF4</accession>
<dbReference type="Pfam" id="PF01965">
    <property type="entry name" value="DJ-1_PfpI"/>
    <property type="match status" value="1"/>
</dbReference>
<dbReference type="AlphaFoldDB" id="Q39PF4"/>
<dbReference type="InterPro" id="IPR002818">
    <property type="entry name" value="DJ-1/PfpI"/>
</dbReference>
<dbReference type="PATRIC" id="fig|482957.22.peg.7119"/>
<dbReference type="KEGG" id="bur:Bcep18194_C6612"/>
<dbReference type="SMART" id="SM00342">
    <property type="entry name" value="HTH_ARAC"/>
    <property type="match status" value="1"/>
</dbReference>
<dbReference type="HOGENOM" id="CLU_000445_59_0_4"/>
<evidence type="ECO:0000313" key="4">
    <source>
        <dbReference type="EMBL" id="ABB05662.1"/>
    </source>
</evidence>
<evidence type="ECO:0000259" key="3">
    <source>
        <dbReference type="PROSITE" id="PS01124"/>
    </source>
</evidence>
<reference evidence="4" key="1">
    <citation type="submission" date="2009-01" db="EMBL/GenBank/DDBJ databases">
        <title>Complete sequence of chromosome 3 of Burkholderia sp. 383.</title>
        <authorList>
            <consortium name="US DOE Joint Genome Institute"/>
            <person name="Copeland A."/>
            <person name="Lucas S."/>
            <person name="Lapidus A."/>
            <person name="Barry K."/>
            <person name="Detter J.C."/>
            <person name="Glavina T."/>
            <person name="Hammon N."/>
            <person name="Israni S."/>
            <person name="Pitluck S."/>
            <person name="Chain P."/>
            <person name="Malfatti S."/>
            <person name="Shin M."/>
            <person name="Vergez L."/>
            <person name="Schmutz J."/>
            <person name="Larimer F."/>
            <person name="Land M."/>
            <person name="Kyrpides N."/>
            <person name="Lykidis A."/>
            <person name="Richardson P."/>
        </authorList>
    </citation>
    <scope>NUCLEOTIDE SEQUENCE</scope>
    <source>
        <strain evidence="4">383</strain>
    </source>
</reference>
<gene>
    <name evidence="4" type="ordered locus">Bcep18194_C6612</name>
</gene>
<dbReference type="Pfam" id="PF12833">
    <property type="entry name" value="HTH_18"/>
    <property type="match status" value="1"/>
</dbReference>
<dbReference type="CDD" id="cd03137">
    <property type="entry name" value="GATase1_AraC_1"/>
    <property type="match status" value="1"/>
</dbReference>
<dbReference type="SUPFAM" id="SSF52317">
    <property type="entry name" value="Class I glutamine amidotransferase-like"/>
    <property type="match status" value="1"/>
</dbReference>
<evidence type="ECO:0000256" key="2">
    <source>
        <dbReference type="ARBA" id="ARBA00023163"/>
    </source>
</evidence>
<feature type="domain" description="HTH araC/xylS-type" evidence="3">
    <location>
        <begin position="237"/>
        <end position="335"/>
    </location>
</feature>
<evidence type="ECO:0000313" key="5">
    <source>
        <dbReference type="Proteomes" id="UP000002705"/>
    </source>
</evidence>
<keyword evidence="2" id="KW-0804">Transcription</keyword>
<dbReference type="EMBL" id="CP000150">
    <property type="protein sequence ID" value="ABB05662.1"/>
    <property type="molecule type" value="Genomic_DNA"/>
</dbReference>
<proteinExistence type="predicted"/>
<dbReference type="Gene3D" id="3.40.50.880">
    <property type="match status" value="1"/>
</dbReference>
<dbReference type="Gene3D" id="1.10.10.60">
    <property type="entry name" value="Homeodomain-like"/>
    <property type="match status" value="2"/>
</dbReference>
<organism evidence="4 5">
    <name type="scientific">Burkholderia lata (strain ATCC 17760 / DSM 23089 / LMG 22485 / NCIMB 9086 / R18194 / 383)</name>
    <dbReference type="NCBI Taxonomy" id="482957"/>
    <lineage>
        <taxon>Bacteria</taxon>
        <taxon>Pseudomonadati</taxon>
        <taxon>Pseudomonadota</taxon>
        <taxon>Betaproteobacteria</taxon>
        <taxon>Burkholderiales</taxon>
        <taxon>Burkholderiaceae</taxon>
        <taxon>Burkholderia</taxon>
        <taxon>Burkholderia cepacia complex</taxon>
    </lineage>
</organism>
<name>Q39PF4_BURL3</name>
<dbReference type="PANTHER" id="PTHR43130">
    <property type="entry name" value="ARAC-FAMILY TRANSCRIPTIONAL REGULATOR"/>
    <property type="match status" value="1"/>
</dbReference>
<dbReference type="InterPro" id="IPR029062">
    <property type="entry name" value="Class_I_gatase-like"/>
</dbReference>
<sequence>MRRWRLYTATRHVRHAMQSIMPKVVGIFAVPGVQLLDVSAPLDVFAQANAECGKPFYTLRIIASESGPIRSSSGAQLLPDWIVPDIPERIDTLLVAGAPSAGRIALRTDVLAWLRAAAVQSKRYGSICTGAFILAATGLLKGRHLTTHWAAADALAEAYPSLAVDADALYVRDGKLRTGAGVTAGLDLALALVEEDLGREIARRVAAQLVMFFKRPGGQLQFSRKGEARPAGRSVLQEVQRWIAANPELEHSVAEMAKHAGMSPRHFARLFRAEVGMTPAAWVEATRISAARHLLENGHDTPKQVAAKCGFANVDTLRRSFTRHVGITPAEYRKRQAVVVE</sequence>
<dbReference type="InterPro" id="IPR018060">
    <property type="entry name" value="HTH_AraC"/>
</dbReference>
<protein>
    <submittedName>
        <fullName evidence="4">Transcriptional regulator, AraC family with amidase-like domain</fullName>
    </submittedName>
</protein>
<keyword evidence="5" id="KW-1185">Reference proteome</keyword>
<dbReference type="SUPFAM" id="SSF46689">
    <property type="entry name" value="Homeodomain-like"/>
    <property type="match status" value="2"/>
</dbReference>